<dbReference type="GeneID" id="92957778"/>
<evidence type="ECO:0000256" key="1">
    <source>
        <dbReference type="SAM" id="Phobius"/>
    </source>
</evidence>
<proteinExistence type="predicted"/>
<name>A0ABV4ERU2_BRAEL</name>
<keyword evidence="1" id="KW-0472">Membrane</keyword>
<gene>
    <name evidence="2" type="ORF">ABIF29_000653</name>
</gene>
<accession>A0ABV4ERU2</accession>
<keyword evidence="3" id="KW-1185">Reference proteome</keyword>
<protein>
    <submittedName>
        <fullName evidence="2">Uncharacterized protein</fullName>
    </submittedName>
</protein>
<keyword evidence="1" id="KW-1133">Transmembrane helix</keyword>
<reference evidence="2 3" key="1">
    <citation type="submission" date="2024-07" db="EMBL/GenBank/DDBJ databases">
        <title>Genomic Encyclopedia of Type Strains, Phase V (KMG-V): Genome sequencing to study the core and pangenomes of soil and plant-associated prokaryotes.</title>
        <authorList>
            <person name="Whitman W."/>
        </authorList>
    </citation>
    <scope>NUCLEOTIDE SEQUENCE [LARGE SCALE GENOMIC DNA]</scope>
    <source>
        <strain evidence="2 3">USDA 415</strain>
    </source>
</reference>
<feature type="transmembrane region" description="Helical" evidence="1">
    <location>
        <begin position="34"/>
        <end position="52"/>
    </location>
</feature>
<evidence type="ECO:0000313" key="2">
    <source>
        <dbReference type="EMBL" id="MEY9313854.1"/>
    </source>
</evidence>
<feature type="transmembrane region" description="Helical" evidence="1">
    <location>
        <begin position="7"/>
        <end position="28"/>
    </location>
</feature>
<keyword evidence="1" id="KW-0812">Transmembrane</keyword>
<dbReference type="RefSeq" id="WP_157183410.1">
    <property type="nucleotide sequence ID" value="NZ_BJNL01000018.1"/>
</dbReference>
<organism evidence="2 3">
    <name type="scientific">Bradyrhizobium elkanii</name>
    <dbReference type="NCBI Taxonomy" id="29448"/>
    <lineage>
        <taxon>Bacteria</taxon>
        <taxon>Pseudomonadati</taxon>
        <taxon>Pseudomonadota</taxon>
        <taxon>Alphaproteobacteria</taxon>
        <taxon>Hyphomicrobiales</taxon>
        <taxon>Nitrobacteraceae</taxon>
        <taxon>Bradyrhizobium</taxon>
    </lineage>
</organism>
<dbReference type="Proteomes" id="UP001565471">
    <property type="component" value="Unassembled WGS sequence"/>
</dbReference>
<sequence length="57" mass="5835">MTGLPGSLSIALSLVGSIWLVGVVALLIDAPGELVAATFVFGVLAGFVEWRAGKVKH</sequence>
<evidence type="ECO:0000313" key="3">
    <source>
        <dbReference type="Proteomes" id="UP001565471"/>
    </source>
</evidence>
<dbReference type="EMBL" id="JBGBZA010000002">
    <property type="protein sequence ID" value="MEY9313854.1"/>
    <property type="molecule type" value="Genomic_DNA"/>
</dbReference>
<comment type="caution">
    <text evidence="2">The sequence shown here is derived from an EMBL/GenBank/DDBJ whole genome shotgun (WGS) entry which is preliminary data.</text>
</comment>